<comment type="similarity">
    <text evidence="3">Belongs to the peptidase M20A family.</text>
</comment>
<protein>
    <submittedName>
        <fullName evidence="7">Acetylornithine deacetylase</fullName>
    </submittedName>
</protein>
<dbReference type="PANTHER" id="PTHR43808:SF25">
    <property type="entry name" value="PEPTIDASE M20 DIMERISATION DOMAIN-CONTAINING PROTEIN"/>
    <property type="match status" value="1"/>
</dbReference>
<dbReference type="Proteomes" id="UP000254051">
    <property type="component" value="Unassembled WGS sequence"/>
</dbReference>
<comment type="cofactor">
    <cofactor evidence="1">
        <name>Co(2+)</name>
        <dbReference type="ChEBI" id="CHEBI:48828"/>
    </cofactor>
</comment>
<keyword evidence="8" id="KW-1185">Reference proteome</keyword>
<dbReference type="Gene3D" id="3.30.70.360">
    <property type="match status" value="1"/>
</dbReference>
<sequence>MNQKELVYQWIEENKQEVVGLLQALIEVPSVNPYFDEEDVYKKEGLAQEVLKVYLEDMGMKTEFTYPDAEKLAEYEGKAGYYADHTFENRPNLFAKLEGCGGGKSMMMSGHIDVVQRGSKWTKDPFGAEISGNRLYGRGAVDMKGGIAAMTAALKAIQKSGLQLKGDAMIGTVVDEEAGGMGTLALVAEGYRADGCLITEPTHLKIAPLCRGILWGKLTIEGRAGHIELKQGDFRTGGAVDAIDKASLYLEQFRRLNKEWSVTKEHKYLPIPCQIHIAEFHAGEYPTTFANRAELTFNAQYLPSEKDENGLGSKVKKEIEDFVQAVAQTDPWLKDNVPQIEWLIDADCGETLDDQPFFQIARDSAQEVNPDSIVEGICCHTDMGWFCNVGIPTLNIGPGDPRLAHQADEFIEIEELVTCTKMIASILMDWCGVQDA</sequence>
<dbReference type="SUPFAM" id="SSF53187">
    <property type="entry name" value="Zn-dependent exopeptidases"/>
    <property type="match status" value="1"/>
</dbReference>
<dbReference type="InterPro" id="IPR002933">
    <property type="entry name" value="Peptidase_M20"/>
</dbReference>
<keyword evidence="5" id="KW-0170">Cobalt</keyword>
<evidence type="ECO:0000313" key="8">
    <source>
        <dbReference type="Proteomes" id="UP000254051"/>
    </source>
</evidence>
<comment type="cofactor">
    <cofactor evidence="2">
        <name>Zn(2+)</name>
        <dbReference type="ChEBI" id="CHEBI:29105"/>
    </cofactor>
</comment>
<dbReference type="OrthoDB" id="9792335at2"/>
<dbReference type="InterPro" id="IPR011650">
    <property type="entry name" value="Peptidase_M20_dimer"/>
</dbReference>
<name>A0A315ZT59_9FIRM</name>
<keyword evidence="4" id="KW-0862">Zinc</keyword>
<evidence type="ECO:0000259" key="6">
    <source>
        <dbReference type="Pfam" id="PF07687"/>
    </source>
</evidence>
<dbReference type="Gene3D" id="3.40.630.10">
    <property type="entry name" value="Zn peptidases"/>
    <property type="match status" value="1"/>
</dbReference>
<reference evidence="8" key="1">
    <citation type="submission" date="2017-07" db="EMBL/GenBank/DDBJ databases">
        <authorList>
            <person name="Varghese N."/>
            <person name="Submissions S."/>
        </authorList>
    </citation>
    <scope>NUCLEOTIDE SEQUENCE [LARGE SCALE GENOMIC DNA]</scope>
    <source>
        <strain evidence="8">NLAE-zl-C134</strain>
    </source>
</reference>
<evidence type="ECO:0000256" key="5">
    <source>
        <dbReference type="ARBA" id="ARBA00023285"/>
    </source>
</evidence>
<dbReference type="InterPro" id="IPR050072">
    <property type="entry name" value="Peptidase_M20A"/>
</dbReference>
<dbReference type="AlphaFoldDB" id="A0A315ZT59"/>
<dbReference type="RefSeq" id="WP_109712738.1">
    <property type="nucleotide sequence ID" value="NZ_QGDS01000010.1"/>
</dbReference>
<dbReference type="InterPro" id="IPR010182">
    <property type="entry name" value="ArgE/DapE"/>
</dbReference>
<feature type="domain" description="Peptidase M20 dimerisation" evidence="6">
    <location>
        <begin position="211"/>
        <end position="308"/>
    </location>
</feature>
<accession>A0A315ZT59</accession>
<dbReference type="EMBL" id="UHJJ01000010">
    <property type="protein sequence ID" value="SUQ15169.1"/>
    <property type="molecule type" value="Genomic_DNA"/>
</dbReference>
<evidence type="ECO:0000313" key="7">
    <source>
        <dbReference type="EMBL" id="SUQ15169.1"/>
    </source>
</evidence>
<evidence type="ECO:0000256" key="1">
    <source>
        <dbReference type="ARBA" id="ARBA00001941"/>
    </source>
</evidence>
<dbReference type="PANTHER" id="PTHR43808">
    <property type="entry name" value="ACETYLORNITHINE DEACETYLASE"/>
    <property type="match status" value="1"/>
</dbReference>
<dbReference type="Pfam" id="PF07687">
    <property type="entry name" value="M20_dimer"/>
    <property type="match status" value="1"/>
</dbReference>
<organism evidence="7 8">
    <name type="scientific">Faecalicatena contorta</name>
    <dbReference type="NCBI Taxonomy" id="39482"/>
    <lineage>
        <taxon>Bacteria</taxon>
        <taxon>Bacillati</taxon>
        <taxon>Bacillota</taxon>
        <taxon>Clostridia</taxon>
        <taxon>Lachnospirales</taxon>
        <taxon>Lachnospiraceae</taxon>
        <taxon>Faecalicatena</taxon>
    </lineage>
</organism>
<evidence type="ECO:0000256" key="4">
    <source>
        <dbReference type="ARBA" id="ARBA00022833"/>
    </source>
</evidence>
<evidence type="ECO:0000256" key="2">
    <source>
        <dbReference type="ARBA" id="ARBA00001947"/>
    </source>
</evidence>
<dbReference type="Pfam" id="PF01546">
    <property type="entry name" value="Peptidase_M20"/>
    <property type="match status" value="1"/>
</dbReference>
<gene>
    <name evidence="7" type="ORF">SAMN05216529_11072</name>
</gene>
<dbReference type="NCBIfam" id="TIGR01910">
    <property type="entry name" value="DapE-ArgE"/>
    <property type="match status" value="1"/>
</dbReference>
<proteinExistence type="inferred from homology"/>
<dbReference type="GO" id="GO:0016787">
    <property type="term" value="F:hydrolase activity"/>
    <property type="evidence" value="ECO:0007669"/>
    <property type="project" value="InterPro"/>
</dbReference>
<evidence type="ECO:0000256" key="3">
    <source>
        <dbReference type="ARBA" id="ARBA00006247"/>
    </source>
</evidence>